<accession>A0ABQ6BG48</accession>
<dbReference type="Proteomes" id="UP001156921">
    <property type="component" value="Unassembled WGS sequence"/>
</dbReference>
<evidence type="ECO:0000313" key="1">
    <source>
        <dbReference type="EMBL" id="GLS00035.1"/>
    </source>
</evidence>
<reference evidence="2" key="1">
    <citation type="journal article" date="2019" name="Int. J. Syst. Evol. Microbiol.">
        <title>The Global Catalogue of Microorganisms (GCM) 10K type strain sequencing project: providing services to taxonomists for standard genome sequencing and annotation.</title>
        <authorList>
            <consortium name="The Broad Institute Genomics Platform"/>
            <consortium name="The Broad Institute Genome Sequencing Center for Infectious Disease"/>
            <person name="Wu L."/>
            <person name="Ma J."/>
        </authorList>
    </citation>
    <scope>NUCLEOTIDE SEQUENCE [LARGE SCALE GENOMIC DNA]</scope>
    <source>
        <strain evidence="2">NBRC 110107</strain>
    </source>
</reference>
<dbReference type="RefSeq" id="WP_284219864.1">
    <property type="nucleotide sequence ID" value="NZ_BSOY01000001.1"/>
</dbReference>
<gene>
    <name evidence="1" type="ORF">GCM10007859_00380</name>
</gene>
<proteinExistence type="predicted"/>
<dbReference type="EMBL" id="BSOY01000001">
    <property type="protein sequence ID" value="GLS00035.1"/>
    <property type="molecule type" value="Genomic_DNA"/>
</dbReference>
<keyword evidence="2" id="KW-1185">Reference proteome</keyword>
<comment type="caution">
    <text evidence="1">The sequence shown here is derived from an EMBL/GenBank/DDBJ whole genome shotgun (WGS) entry which is preliminary data.</text>
</comment>
<evidence type="ECO:0000313" key="2">
    <source>
        <dbReference type="Proteomes" id="UP001156921"/>
    </source>
</evidence>
<sequence length="177" mass="19865">MLVIQNLWTHWTKASRDAAAARPRLLEALPLPTPVGPPPPGQAWIHDVRRREDEGFELRAWSGWASQDDWSRMRFTNTLAWALRSGGVVEVTLRPPSPGMRQTRWPDGLPSPLYVLEPGDTARIVWNGRFRNSMGGSNRGSFYEEHQIFLAAAADPGPDLFTAGPPDHTIDLTTRIY</sequence>
<organism evidence="1 2">
    <name type="scientific">Brevundimonas denitrificans</name>
    <dbReference type="NCBI Taxonomy" id="1443434"/>
    <lineage>
        <taxon>Bacteria</taxon>
        <taxon>Pseudomonadati</taxon>
        <taxon>Pseudomonadota</taxon>
        <taxon>Alphaproteobacteria</taxon>
        <taxon>Caulobacterales</taxon>
        <taxon>Caulobacteraceae</taxon>
        <taxon>Brevundimonas</taxon>
    </lineage>
</organism>
<protein>
    <submittedName>
        <fullName evidence="1">Uncharacterized protein</fullName>
    </submittedName>
</protein>
<name>A0ABQ6BG48_9CAUL</name>